<dbReference type="PANTHER" id="PTHR30570:SF1">
    <property type="entry name" value="PHOSPHATE-BINDING PROTEIN PSTS"/>
    <property type="match status" value="1"/>
</dbReference>
<proteinExistence type="inferred from homology"/>
<dbReference type="InterPro" id="IPR024370">
    <property type="entry name" value="PBP_domain"/>
</dbReference>
<protein>
    <recommendedName>
        <fullName evidence="4">Phosphate-binding protein</fullName>
    </recommendedName>
</protein>
<organism evidence="6 7">
    <name type="scientific">Arcticibacter svalbardensis MN12-7</name>
    <dbReference type="NCBI Taxonomy" id="1150600"/>
    <lineage>
        <taxon>Bacteria</taxon>
        <taxon>Pseudomonadati</taxon>
        <taxon>Bacteroidota</taxon>
        <taxon>Sphingobacteriia</taxon>
        <taxon>Sphingobacteriales</taxon>
        <taxon>Sphingobacteriaceae</taxon>
        <taxon>Arcticibacter</taxon>
    </lineage>
</organism>
<comment type="caution">
    <text evidence="6">The sequence shown here is derived from an EMBL/GenBank/DDBJ whole genome shotgun (WGS) entry which is preliminary data.</text>
</comment>
<evidence type="ECO:0000256" key="2">
    <source>
        <dbReference type="ARBA" id="ARBA00022448"/>
    </source>
</evidence>
<dbReference type="PATRIC" id="fig|1150600.3.peg.3111"/>
<feature type="domain" description="PBP" evidence="5">
    <location>
        <begin position="16"/>
        <end position="265"/>
    </location>
</feature>
<dbReference type="AlphaFoldDB" id="R9GPF4"/>
<evidence type="ECO:0000313" key="6">
    <source>
        <dbReference type="EMBL" id="EOR93702.1"/>
    </source>
</evidence>
<keyword evidence="2 4" id="KW-0813">Transport</keyword>
<comment type="similarity">
    <text evidence="1 4">Belongs to the PstS family.</text>
</comment>
<dbReference type="InterPro" id="IPR050811">
    <property type="entry name" value="Phosphate_ABC_transporter"/>
</dbReference>
<evidence type="ECO:0000256" key="1">
    <source>
        <dbReference type="ARBA" id="ARBA00008725"/>
    </source>
</evidence>
<reference evidence="6 7" key="1">
    <citation type="journal article" date="2013" name="Genome Announc.">
        <title>Draft Genome Sequence of Arcticibacter svalbardensis Strain MN12-7T, a Member of the Family Sphingobacteriaceae Isolated from an Arctic Soil Sample.</title>
        <authorList>
            <person name="Shivaji S."/>
            <person name="Ara S."/>
            <person name="Prasad S."/>
            <person name="Manasa B.P."/>
            <person name="Begum Z."/>
            <person name="Singh A."/>
            <person name="Kumar Pinnaka A."/>
        </authorList>
    </citation>
    <scope>NUCLEOTIDE SEQUENCE [LARGE SCALE GENOMIC DNA]</scope>
    <source>
        <strain evidence="6 7">MN12-7</strain>
    </source>
</reference>
<dbReference type="PANTHER" id="PTHR30570">
    <property type="entry name" value="PERIPLASMIC PHOSPHATE BINDING COMPONENT OF PHOSPHATE ABC TRANSPORTER"/>
    <property type="match status" value="1"/>
</dbReference>
<dbReference type="Gene3D" id="3.40.190.10">
    <property type="entry name" value="Periplasmic binding protein-like II"/>
    <property type="match status" value="2"/>
</dbReference>
<dbReference type="NCBIfam" id="TIGR02136">
    <property type="entry name" value="ptsS_2"/>
    <property type="match status" value="1"/>
</dbReference>
<evidence type="ECO:0000256" key="3">
    <source>
        <dbReference type="ARBA" id="ARBA00022729"/>
    </source>
</evidence>
<dbReference type="GO" id="GO:0042301">
    <property type="term" value="F:phosphate ion binding"/>
    <property type="evidence" value="ECO:0007669"/>
    <property type="project" value="UniProtKB-UniRule"/>
</dbReference>
<comment type="function">
    <text evidence="4">Involved in the system for phosphate transport across the cytoplasmic membrane.</text>
</comment>
<accession>R9GPF4</accession>
<dbReference type="CDD" id="cd13654">
    <property type="entry name" value="PBP2_phosphate_like_2"/>
    <property type="match status" value="1"/>
</dbReference>
<keyword evidence="7" id="KW-1185">Reference proteome</keyword>
<evidence type="ECO:0000313" key="7">
    <source>
        <dbReference type="Proteomes" id="UP000014174"/>
    </source>
</evidence>
<dbReference type="Proteomes" id="UP000014174">
    <property type="component" value="Unassembled WGS sequence"/>
</dbReference>
<dbReference type="Pfam" id="PF12849">
    <property type="entry name" value="PBP_like_2"/>
    <property type="match status" value="1"/>
</dbReference>
<name>R9GPF4_9SPHI</name>
<evidence type="ECO:0000259" key="5">
    <source>
        <dbReference type="Pfam" id="PF12849"/>
    </source>
</evidence>
<dbReference type="GO" id="GO:0006817">
    <property type="term" value="P:phosphate ion transport"/>
    <property type="evidence" value="ECO:0007669"/>
    <property type="project" value="UniProtKB-UniRule"/>
</dbReference>
<keyword evidence="3" id="KW-0732">Signal</keyword>
<dbReference type="eggNOG" id="COG0226">
    <property type="taxonomic scope" value="Bacteria"/>
</dbReference>
<dbReference type="STRING" id="1150600.ADIARSV_3143"/>
<dbReference type="InterPro" id="IPR011862">
    <property type="entry name" value="Phos-bd"/>
</dbReference>
<keyword evidence="4" id="KW-0592">Phosphate transport</keyword>
<evidence type="ECO:0000256" key="4">
    <source>
        <dbReference type="RuleBase" id="RU367119"/>
    </source>
</evidence>
<dbReference type="SUPFAM" id="SSF53850">
    <property type="entry name" value="Periplasmic binding protein-like II"/>
    <property type="match status" value="1"/>
</dbReference>
<sequence>MIGTLFLCSCFKEYKGKINIDGSSTVYPLTEAVAEEYRKVDPDIRVTVGISGTGGGFKKFLRGETDISNASRPISKSELEISRQNGIEFIEIPVSYDGMAIVVSPKNTFVDYFTVDELKTMWSPESQGKINTWKQVRASWPDTPLKLYGAGTSSGTYDYFTEAINGKAKASRGDYTASEDDNVLVQGVSSDVNGMGYFGLAYYIENKNKLRLVPVKLTADAKAILPSEKTVQDGTYQPLSRPEFIYVNVKSASKPFVKDFIKFYLAHAAPLATEIGSVPLPTEVYQLSYKRFLKHTTGSMFENKSTVGVNLFKLLSDKN</sequence>
<dbReference type="EMBL" id="AQPN01000106">
    <property type="protein sequence ID" value="EOR93702.1"/>
    <property type="molecule type" value="Genomic_DNA"/>
</dbReference>
<gene>
    <name evidence="6" type="ORF">ADIARSV_3143</name>
</gene>